<keyword evidence="1" id="KW-0472">Membrane</keyword>
<accession>H5Y637</accession>
<organism evidence="2 3">
    <name type="scientific">Desulfosporosinus youngiae DSM 17734</name>
    <dbReference type="NCBI Taxonomy" id="768710"/>
    <lineage>
        <taxon>Bacteria</taxon>
        <taxon>Bacillati</taxon>
        <taxon>Bacillota</taxon>
        <taxon>Clostridia</taxon>
        <taxon>Eubacteriales</taxon>
        <taxon>Desulfitobacteriaceae</taxon>
        <taxon>Desulfosporosinus</taxon>
    </lineage>
</organism>
<dbReference type="AlphaFoldDB" id="H5Y637"/>
<keyword evidence="1" id="KW-0812">Transmembrane</keyword>
<evidence type="ECO:0000256" key="1">
    <source>
        <dbReference type="SAM" id="Phobius"/>
    </source>
</evidence>
<name>H5Y637_9FIRM</name>
<evidence type="ECO:0000313" key="2">
    <source>
        <dbReference type="EMBL" id="EHQ91047.1"/>
    </source>
</evidence>
<dbReference type="Proteomes" id="UP000005104">
    <property type="component" value="Chromosome"/>
</dbReference>
<feature type="transmembrane region" description="Helical" evidence="1">
    <location>
        <begin position="7"/>
        <end position="27"/>
    </location>
</feature>
<reference evidence="2 3" key="1">
    <citation type="submission" date="2011-11" db="EMBL/GenBank/DDBJ databases">
        <title>The Noncontiguous Finished genome of Desulfosporosinus youngiae DSM 17734.</title>
        <authorList>
            <consortium name="US DOE Joint Genome Institute (JGI-PGF)"/>
            <person name="Lucas S."/>
            <person name="Han J."/>
            <person name="Lapidus A."/>
            <person name="Cheng J.-F."/>
            <person name="Goodwin L."/>
            <person name="Pitluck S."/>
            <person name="Peters L."/>
            <person name="Ovchinnikova G."/>
            <person name="Lu M."/>
            <person name="Land M.L."/>
            <person name="Hauser L."/>
            <person name="Pester M."/>
            <person name="Spring S."/>
            <person name="Ollivier B."/>
            <person name="Rattei T."/>
            <person name="Klenk H.-P."/>
            <person name="Wagner M."/>
            <person name="Loy A."/>
            <person name="Woyke T.J."/>
        </authorList>
    </citation>
    <scope>NUCLEOTIDE SEQUENCE [LARGE SCALE GENOMIC DNA]</scope>
    <source>
        <strain evidence="2 3">DSM 17734</strain>
    </source>
</reference>
<proteinExistence type="predicted"/>
<feature type="transmembrane region" description="Helical" evidence="1">
    <location>
        <begin position="80"/>
        <end position="100"/>
    </location>
</feature>
<keyword evidence="3" id="KW-1185">Reference proteome</keyword>
<dbReference type="eggNOG" id="COG0789">
    <property type="taxonomic scope" value="Bacteria"/>
</dbReference>
<gene>
    <name evidence="2" type="ORF">DesyoDRAFT_4081</name>
</gene>
<dbReference type="EMBL" id="CM001441">
    <property type="protein sequence ID" value="EHQ91047.1"/>
    <property type="molecule type" value="Genomic_DNA"/>
</dbReference>
<dbReference type="HOGENOM" id="CLU_1218075_0_0_9"/>
<protein>
    <submittedName>
        <fullName evidence="2">Uncharacterized protein</fullName>
    </submittedName>
</protein>
<sequence length="226" mass="26643">MKRLIIRIILFILTVIFIIAFFILLGLTQEKLFLPKEYIMWTFKYPISRLTFVFIFELTFLVFIFDFHKISQFLKGKRRWFLPVFSIVNIFLLYILLFNVCVITTDKIIDRSFLFPKGRVYNHTDIVSIETGVYGKRKLSNILFTDKSGQFYYIVTLKDGTKIDLNGDAGGTKHNKETNAVFEEIDKVFVNMGIKKTARKDNFELIEKDIDKVYSDKIKNILNNIK</sequence>
<dbReference type="RefSeq" id="WP_007785764.1">
    <property type="nucleotide sequence ID" value="NZ_CM001441.1"/>
</dbReference>
<evidence type="ECO:0000313" key="3">
    <source>
        <dbReference type="Proteomes" id="UP000005104"/>
    </source>
</evidence>
<feature type="transmembrane region" description="Helical" evidence="1">
    <location>
        <begin position="47"/>
        <end position="68"/>
    </location>
</feature>
<keyword evidence="1" id="KW-1133">Transmembrane helix</keyword>